<sequence>MDRLQCMKVLVKVADAGSFADAARALHMSPPAVTRAVAFLEEVTGARLFLRSTRSVKLTAQGRHYVEDCRRILSDIEEAEASAGGSYATPSGMLTVTAPVLFGQYHVMPIMTEFLGLHPAVTGRVLLFDRNVNLVEEGIDVAIRIGHLPDSSYNAIKVGTVRRVVCAAPAYLDRYGLPRTPTDLSHYTLIANTGSSTPLEWRFGANSKPLAVFEPRLFCNTVAAAISAAVSGWGLVRALSYQIVEPVADGQLRVILEDYEEAPLPVHVMHPEGRHVSAKTRAFVDFAVERLRQTPILHAGSALGLKGV</sequence>
<dbReference type="AlphaFoldDB" id="A0A7W9D1M6"/>
<dbReference type="InterPro" id="IPR036390">
    <property type="entry name" value="WH_DNA-bd_sf"/>
</dbReference>
<dbReference type="PANTHER" id="PTHR30537">
    <property type="entry name" value="HTH-TYPE TRANSCRIPTIONAL REGULATOR"/>
    <property type="match status" value="1"/>
</dbReference>
<evidence type="ECO:0000259" key="8">
    <source>
        <dbReference type="PROSITE" id="PS50931"/>
    </source>
</evidence>
<dbReference type="Pfam" id="PF03466">
    <property type="entry name" value="LysR_substrate"/>
    <property type="match status" value="1"/>
</dbReference>
<dbReference type="Gene3D" id="3.40.190.290">
    <property type="match status" value="1"/>
</dbReference>
<dbReference type="GO" id="GO:0006351">
    <property type="term" value="P:DNA-templated transcription"/>
    <property type="evidence" value="ECO:0007669"/>
    <property type="project" value="TreeGrafter"/>
</dbReference>
<keyword evidence="4" id="KW-0804">Transcription</keyword>
<feature type="domain" description="HTH lysR-type" evidence="8">
    <location>
        <begin position="1"/>
        <end position="59"/>
    </location>
</feature>
<dbReference type="GO" id="GO:0003700">
    <property type="term" value="F:DNA-binding transcription factor activity"/>
    <property type="evidence" value="ECO:0007669"/>
    <property type="project" value="InterPro"/>
</dbReference>
<dbReference type="SUPFAM" id="SSF53850">
    <property type="entry name" value="Periplasmic binding protein-like II"/>
    <property type="match status" value="1"/>
</dbReference>
<dbReference type="InterPro" id="IPR036388">
    <property type="entry name" value="WH-like_DNA-bd_sf"/>
</dbReference>
<accession>A0A7W9D1M6</accession>
<dbReference type="PANTHER" id="PTHR30537:SF5">
    <property type="entry name" value="HTH-TYPE TRANSCRIPTIONAL ACTIVATOR TTDR-RELATED"/>
    <property type="match status" value="1"/>
</dbReference>
<comment type="caution">
    <text evidence="9">The sequence shown here is derived from an EMBL/GenBank/DDBJ whole genome shotgun (WGS) entry which is preliminary data.</text>
</comment>
<dbReference type="InterPro" id="IPR005119">
    <property type="entry name" value="LysR_subst-bd"/>
</dbReference>
<dbReference type="Gene3D" id="1.10.10.10">
    <property type="entry name" value="Winged helix-like DNA-binding domain superfamily/Winged helix DNA-binding domain"/>
    <property type="match status" value="1"/>
</dbReference>
<dbReference type="SUPFAM" id="SSF46785">
    <property type="entry name" value="Winged helix' DNA-binding domain"/>
    <property type="match status" value="1"/>
</dbReference>
<evidence type="ECO:0000256" key="7">
    <source>
        <dbReference type="ARBA" id="ARBA00083243"/>
    </source>
</evidence>
<dbReference type="FunFam" id="1.10.10.10:FF:000001">
    <property type="entry name" value="LysR family transcriptional regulator"/>
    <property type="match status" value="1"/>
</dbReference>
<dbReference type="GO" id="GO:0043565">
    <property type="term" value="F:sequence-specific DNA binding"/>
    <property type="evidence" value="ECO:0007669"/>
    <property type="project" value="TreeGrafter"/>
</dbReference>
<evidence type="ECO:0000256" key="6">
    <source>
        <dbReference type="ARBA" id="ARBA00067332"/>
    </source>
</evidence>
<dbReference type="CDD" id="cd08471">
    <property type="entry name" value="PBP2_CrgA_like_2"/>
    <property type="match status" value="1"/>
</dbReference>
<evidence type="ECO:0000256" key="3">
    <source>
        <dbReference type="ARBA" id="ARBA00023125"/>
    </source>
</evidence>
<keyword evidence="3 9" id="KW-0238">DNA-binding</keyword>
<keyword evidence="10" id="KW-1185">Reference proteome</keyword>
<evidence type="ECO:0000313" key="9">
    <source>
        <dbReference type="EMBL" id="MBB5574353.1"/>
    </source>
</evidence>
<evidence type="ECO:0000256" key="2">
    <source>
        <dbReference type="ARBA" id="ARBA00023015"/>
    </source>
</evidence>
<dbReference type="PROSITE" id="PS50931">
    <property type="entry name" value="HTH_LYSR"/>
    <property type="match status" value="1"/>
</dbReference>
<dbReference type="InterPro" id="IPR000847">
    <property type="entry name" value="LysR_HTH_N"/>
</dbReference>
<evidence type="ECO:0000313" key="10">
    <source>
        <dbReference type="Proteomes" id="UP000549882"/>
    </source>
</evidence>
<keyword evidence="2" id="KW-0805">Transcription regulation</keyword>
<evidence type="ECO:0000256" key="1">
    <source>
        <dbReference type="ARBA" id="ARBA00009437"/>
    </source>
</evidence>
<protein>
    <recommendedName>
        <fullName evidence="6">HTH-type transcriptional regulator TtuA</fullName>
    </recommendedName>
    <alternativeName>
        <fullName evidence="7">Tartrate utilization transcriptional regulator</fullName>
    </alternativeName>
</protein>
<name>A0A7W9D1M6_9HYPH</name>
<proteinExistence type="inferred from homology"/>
<dbReference type="EMBL" id="JACHBI010000005">
    <property type="protein sequence ID" value="MBB5574353.1"/>
    <property type="molecule type" value="Genomic_DNA"/>
</dbReference>
<reference evidence="9 10" key="1">
    <citation type="submission" date="2020-08" db="EMBL/GenBank/DDBJ databases">
        <title>Genomic Encyclopedia of Type Strains, Phase IV (KMG-V): Genome sequencing to study the core and pangenomes of soil and plant-associated prokaryotes.</title>
        <authorList>
            <person name="Whitman W."/>
        </authorList>
    </citation>
    <scope>NUCLEOTIDE SEQUENCE [LARGE SCALE GENOMIC DNA]</scope>
    <source>
        <strain evidence="9 10">SEMIA 4064</strain>
    </source>
</reference>
<evidence type="ECO:0000256" key="5">
    <source>
        <dbReference type="ARBA" id="ARBA00054626"/>
    </source>
</evidence>
<organism evidence="9 10">
    <name type="scientific">Rhizobium paranaense</name>
    <dbReference type="NCBI Taxonomy" id="1650438"/>
    <lineage>
        <taxon>Bacteria</taxon>
        <taxon>Pseudomonadati</taxon>
        <taxon>Pseudomonadota</taxon>
        <taxon>Alphaproteobacteria</taxon>
        <taxon>Hyphomicrobiales</taxon>
        <taxon>Rhizobiaceae</taxon>
        <taxon>Rhizobium/Agrobacterium group</taxon>
        <taxon>Rhizobium</taxon>
    </lineage>
</organism>
<dbReference type="Proteomes" id="UP000549882">
    <property type="component" value="Unassembled WGS sequence"/>
</dbReference>
<dbReference type="Pfam" id="PF00126">
    <property type="entry name" value="HTH_1"/>
    <property type="match status" value="1"/>
</dbReference>
<comment type="function">
    <text evidence="5">Transcriptional regulator of the ttuABCDE tartrate utilization operon.</text>
</comment>
<evidence type="ECO:0000256" key="4">
    <source>
        <dbReference type="ARBA" id="ARBA00023163"/>
    </source>
</evidence>
<dbReference type="PRINTS" id="PR00039">
    <property type="entry name" value="HTHLYSR"/>
</dbReference>
<gene>
    <name evidence="9" type="ORF">GGD50_002980</name>
</gene>
<dbReference type="RefSeq" id="WP_183938056.1">
    <property type="nucleotide sequence ID" value="NZ_JACHBI010000005.1"/>
</dbReference>
<comment type="similarity">
    <text evidence="1">Belongs to the LysR transcriptional regulatory family.</text>
</comment>
<dbReference type="InterPro" id="IPR058163">
    <property type="entry name" value="LysR-type_TF_proteobact-type"/>
</dbReference>